<keyword evidence="1" id="KW-1133">Transmembrane helix</keyword>
<evidence type="ECO:0000256" key="1">
    <source>
        <dbReference type="SAM" id="Phobius"/>
    </source>
</evidence>
<organism evidence="2 3">
    <name type="scientific">Sulfobacillus thermotolerans</name>
    <dbReference type="NCBI Taxonomy" id="338644"/>
    <lineage>
        <taxon>Bacteria</taxon>
        <taxon>Bacillati</taxon>
        <taxon>Bacillota</taxon>
        <taxon>Clostridia</taxon>
        <taxon>Eubacteriales</taxon>
        <taxon>Clostridiales Family XVII. Incertae Sedis</taxon>
        <taxon>Sulfobacillus</taxon>
    </lineage>
</organism>
<accession>A0ABN5H0Z7</accession>
<feature type="transmembrane region" description="Helical" evidence="1">
    <location>
        <begin position="114"/>
        <end position="133"/>
    </location>
</feature>
<protein>
    <submittedName>
        <fullName evidence="2">Uncharacterized protein</fullName>
    </submittedName>
</protein>
<feature type="transmembrane region" description="Helical" evidence="1">
    <location>
        <begin position="32"/>
        <end position="53"/>
    </location>
</feature>
<name>A0ABN5H0Z7_9FIRM</name>
<dbReference type="Proteomes" id="UP000325292">
    <property type="component" value="Chromosome"/>
</dbReference>
<proteinExistence type="predicted"/>
<reference evidence="2 3" key="1">
    <citation type="journal article" date="2019" name="Sci. Rep.">
        <title>Sulfobacillus thermotolerans: new insights into resistance and metabolic capacities of acidophilic chemolithotrophs.</title>
        <authorList>
            <person name="Panyushkina A.E."/>
            <person name="Babenko V.V."/>
            <person name="Nikitina A.S."/>
            <person name="Selezneva O.V."/>
            <person name="Tsaplina I.A."/>
            <person name="Letarova M.A."/>
            <person name="Kostryukova E.S."/>
            <person name="Letarov A.V."/>
        </authorList>
    </citation>
    <scope>NUCLEOTIDE SEQUENCE [LARGE SCALE GENOMIC DNA]</scope>
    <source>
        <strain evidence="2 3">Kr1</strain>
    </source>
</reference>
<keyword evidence="1" id="KW-0472">Membrane</keyword>
<keyword evidence="1" id="KW-0812">Transmembrane</keyword>
<keyword evidence="3" id="KW-1185">Reference proteome</keyword>
<dbReference type="EMBL" id="CP019454">
    <property type="protein sequence ID" value="AUW93549.1"/>
    <property type="molecule type" value="Genomic_DNA"/>
</dbReference>
<gene>
    <name evidence="2" type="ORF">BXT84_06005</name>
</gene>
<evidence type="ECO:0000313" key="3">
    <source>
        <dbReference type="Proteomes" id="UP000325292"/>
    </source>
</evidence>
<sequence length="203" mass="23040">MSEIEPGSRALTEAPQKEATPKGLRISWPQWYWPWWVLLSLAVVALMAASYFAGMLTTVSHAHTLLSSLHQQLQQVAQEKTQLHKQAEALGVLHEWQTGHWNSPLIWSVFVPQWAWYLSGIVTGSFLVTGLRYKRNRRHVPSHMSMPEESRDSVIPSRRPASHHHWTHELVGLVLWVGIIAALGFFIVHGRDPLGVSFPSLHL</sequence>
<evidence type="ECO:0000313" key="2">
    <source>
        <dbReference type="EMBL" id="AUW93549.1"/>
    </source>
</evidence>
<feature type="transmembrane region" description="Helical" evidence="1">
    <location>
        <begin position="166"/>
        <end position="188"/>
    </location>
</feature>